<accession>A0ABN9TRX9</accession>
<organism evidence="2 3">
    <name type="scientific">Prorocentrum cordatum</name>
    <dbReference type="NCBI Taxonomy" id="2364126"/>
    <lineage>
        <taxon>Eukaryota</taxon>
        <taxon>Sar</taxon>
        <taxon>Alveolata</taxon>
        <taxon>Dinophyceae</taxon>
        <taxon>Prorocentrales</taxon>
        <taxon>Prorocentraceae</taxon>
        <taxon>Prorocentrum</taxon>
    </lineage>
</organism>
<feature type="region of interest" description="Disordered" evidence="1">
    <location>
        <begin position="23"/>
        <end position="45"/>
    </location>
</feature>
<reference evidence="2" key="1">
    <citation type="submission" date="2023-10" db="EMBL/GenBank/DDBJ databases">
        <authorList>
            <person name="Chen Y."/>
            <person name="Shah S."/>
            <person name="Dougan E. K."/>
            <person name="Thang M."/>
            <person name="Chan C."/>
        </authorList>
    </citation>
    <scope>NUCLEOTIDE SEQUENCE [LARGE SCALE GENOMIC DNA]</scope>
</reference>
<gene>
    <name evidence="2" type="ORF">PCOR1329_LOCUS41761</name>
</gene>
<keyword evidence="3" id="KW-1185">Reference proteome</keyword>
<evidence type="ECO:0000313" key="2">
    <source>
        <dbReference type="EMBL" id="CAK0848931.1"/>
    </source>
</evidence>
<protein>
    <submittedName>
        <fullName evidence="2">Uncharacterized protein</fullName>
    </submittedName>
</protein>
<comment type="caution">
    <text evidence="2">The sequence shown here is derived from an EMBL/GenBank/DDBJ whole genome shotgun (WGS) entry which is preliminary data.</text>
</comment>
<sequence length="222" mass="23062">MQRPSLVIEAPLGPIEQASWEASGAAVSAVGTPSEPSRRPSRRRRLPSSLWRLPCRNGLQLEGACVSQAAVSSSRRPVEDKGRGVSAAVGAGGEPLPAAVELPKATGLTNPLAPLLRGPLPTAPRLALPLRFLRTLSASSPPVSNDSLTPTFVVVRARRGGVSDPGGHHGASMLQPSRHGLCLPWPFQAPVSNDSLTPFLSLFVLAEVVLPTPGGHNGASTL</sequence>
<dbReference type="EMBL" id="CAUYUJ010015022">
    <property type="protein sequence ID" value="CAK0848931.1"/>
    <property type="molecule type" value="Genomic_DNA"/>
</dbReference>
<evidence type="ECO:0000313" key="3">
    <source>
        <dbReference type="Proteomes" id="UP001189429"/>
    </source>
</evidence>
<evidence type="ECO:0000256" key="1">
    <source>
        <dbReference type="SAM" id="MobiDB-lite"/>
    </source>
</evidence>
<proteinExistence type="predicted"/>
<name>A0ABN9TRX9_9DINO</name>
<dbReference type="Proteomes" id="UP001189429">
    <property type="component" value="Unassembled WGS sequence"/>
</dbReference>